<comment type="caution">
    <text evidence="2">The sequence shown here is derived from an EMBL/GenBank/DDBJ whole genome shotgun (WGS) entry which is preliminary data.</text>
</comment>
<dbReference type="InterPro" id="IPR051330">
    <property type="entry name" value="Phosphatase_reg/MetRdx"/>
</dbReference>
<proteinExistence type="inferred from homology"/>
<gene>
    <name evidence="2" type="ORF">PVK06_046716</name>
</gene>
<dbReference type="InterPro" id="IPR007303">
    <property type="entry name" value="TIP41-like"/>
</dbReference>
<keyword evidence="3" id="KW-1185">Reference proteome</keyword>
<dbReference type="PANTHER" id="PTHR21021:SF16">
    <property type="entry name" value="TIP41-LIKE PROTEIN"/>
    <property type="match status" value="1"/>
</dbReference>
<dbReference type="PANTHER" id="PTHR21021">
    <property type="entry name" value="GAF/PUTATIVE CYTOSKELETAL PROTEIN"/>
    <property type="match status" value="1"/>
</dbReference>
<evidence type="ECO:0000313" key="3">
    <source>
        <dbReference type="Proteomes" id="UP001358586"/>
    </source>
</evidence>
<dbReference type="Pfam" id="PF04176">
    <property type="entry name" value="TIP41"/>
    <property type="match status" value="1"/>
</dbReference>
<sequence>MEVEVDEEELKSAGADFLFFHGREIDSHVASGNDIRFNALDAFSGWKHEGLPPVKVPSAAQWKFRRTQGKKFQRGAQASIGRIAHCGLMSLRSHEKNQFFSVMREVFMFVTQVVLYEDELADNKVSLLTVKVKGYPTDSAAYGDPSISSQRLPVIVHLTQKHLFPGNLPLPVQTICTEQTRQNLDLEIVGPQLYQLDLKFRESDNVDEWGYYRKRIS</sequence>
<evidence type="ECO:0000313" key="2">
    <source>
        <dbReference type="EMBL" id="KAK5770565.1"/>
    </source>
</evidence>
<protein>
    <submittedName>
        <fullName evidence="2">Uncharacterized protein</fullName>
    </submittedName>
</protein>
<accession>A0ABR0MBT4</accession>
<organism evidence="2 3">
    <name type="scientific">Gossypium arboreum</name>
    <name type="common">Tree cotton</name>
    <name type="synonym">Gossypium nanking</name>
    <dbReference type="NCBI Taxonomy" id="29729"/>
    <lineage>
        <taxon>Eukaryota</taxon>
        <taxon>Viridiplantae</taxon>
        <taxon>Streptophyta</taxon>
        <taxon>Embryophyta</taxon>
        <taxon>Tracheophyta</taxon>
        <taxon>Spermatophyta</taxon>
        <taxon>Magnoliopsida</taxon>
        <taxon>eudicotyledons</taxon>
        <taxon>Gunneridae</taxon>
        <taxon>Pentapetalae</taxon>
        <taxon>rosids</taxon>
        <taxon>malvids</taxon>
        <taxon>Malvales</taxon>
        <taxon>Malvaceae</taxon>
        <taxon>Malvoideae</taxon>
        <taxon>Gossypium</taxon>
    </lineage>
</organism>
<dbReference type="EMBL" id="JARKNE010000013">
    <property type="protein sequence ID" value="KAK5770565.1"/>
    <property type="molecule type" value="Genomic_DNA"/>
</dbReference>
<comment type="similarity">
    <text evidence="1">Belongs to the TIP41 family.</text>
</comment>
<reference evidence="2 3" key="1">
    <citation type="submission" date="2023-03" db="EMBL/GenBank/DDBJ databases">
        <title>WGS of Gossypium arboreum.</title>
        <authorList>
            <person name="Yu D."/>
        </authorList>
    </citation>
    <scope>NUCLEOTIDE SEQUENCE [LARGE SCALE GENOMIC DNA]</scope>
    <source>
        <tissue evidence="2">Leaf</tissue>
    </source>
</reference>
<dbReference type="Proteomes" id="UP001358586">
    <property type="component" value="Chromosome 13"/>
</dbReference>
<name>A0ABR0MBT4_GOSAR</name>
<evidence type="ECO:0000256" key="1">
    <source>
        <dbReference type="ARBA" id="ARBA00006658"/>
    </source>
</evidence>